<accession>A0A4Z2HKE3</accession>
<keyword evidence="2" id="KW-1185">Reference proteome</keyword>
<evidence type="ECO:0000313" key="1">
    <source>
        <dbReference type="EMBL" id="TNN65384.1"/>
    </source>
</evidence>
<protein>
    <submittedName>
        <fullName evidence="1">Uncharacterized protein</fullName>
    </submittedName>
</protein>
<sequence length="218" mass="22320">MYLTFTLHVEGISSFEARGTEKEAGPLGKEARCRCCTTSAQSEWRLSDDNGVLVRKLVEGNLQVEGGGAFPDAARGVVVGAVTGAVVTAVVAGVGDGHAAQMRAHAEDDDPAGVLDPVFVVLGVAQLGQVHAGFRGDLLLRAMADKQRLASPLEGHVLAFGDVAQLDFDLGQGQHVGRGAHGGDELSDHRLGGVDAHHGCGAGDQVGEGLPGFAALLG</sequence>
<dbReference type="Proteomes" id="UP000314294">
    <property type="component" value="Unassembled WGS sequence"/>
</dbReference>
<dbReference type="AlphaFoldDB" id="A0A4Z2HKE3"/>
<proteinExistence type="predicted"/>
<evidence type="ECO:0000313" key="2">
    <source>
        <dbReference type="Proteomes" id="UP000314294"/>
    </source>
</evidence>
<dbReference type="EMBL" id="SRLO01000236">
    <property type="protein sequence ID" value="TNN65384.1"/>
    <property type="molecule type" value="Genomic_DNA"/>
</dbReference>
<name>A0A4Z2HKE3_9TELE</name>
<gene>
    <name evidence="1" type="ORF">EYF80_024420</name>
</gene>
<reference evidence="1 2" key="1">
    <citation type="submission" date="2019-03" db="EMBL/GenBank/DDBJ databases">
        <title>First draft genome of Liparis tanakae, snailfish: a comprehensive survey of snailfish specific genes.</title>
        <authorList>
            <person name="Kim W."/>
            <person name="Song I."/>
            <person name="Jeong J.-H."/>
            <person name="Kim D."/>
            <person name="Kim S."/>
            <person name="Ryu S."/>
            <person name="Song J.Y."/>
            <person name="Lee S.K."/>
        </authorList>
    </citation>
    <scope>NUCLEOTIDE SEQUENCE [LARGE SCALE GENOMIC DNA]</scope>
    <source>
        <tissue evidence="1">Muscle</tissue>
    </source>
</reference>
<comment type="caution">
    <text evidence="1">The sequence shown here is derived from an EMBL/GenBank/DDBJ whole genome shotgun (WGS) entry which is preliminary data.</text>
</comment>
<organism evidence="1 2">
    <name type="scientific">Liparis tanakae</name>
    <name type="common">Tanaka's snailfish</name>
    <dbReference type="NCBI Taxonomy" id="230148"/>
    <lineage>
        <taxon>Eukaryota</taxon>
        <taxon>Metazoa</taxon>
        <taxon>Chordata</taxon>
        <taxon>Craniata</taxon>
        <taxon>Vertebrata</taxon>
        <taxon>Euteleostomi</taxon>
        <taxon>Actinopterygii</taxon>
        <taxon>Neopterygii</taxon>
        <taxon>Teleostei</taxon>
        <taxon>Neoteleostei</taxon>
        <taxon>Acanthomorphata</taxon>
        <taxon>Eupercaria</taxon>
        <taxon>Perciformes</taxon>
        <taxon>Cottioidei</taxon>
        <taxon>Cottales</taxon>
        <taxon>Liparidae</taxon>
        <taxon>Liparis</taxon>
    </lineage>
</organism>